<comment type="function">
    <text evidence="1 23">Cell wall formation. Synthesis of cross-linked peptidoglycan from the lipid intermediates. The enzyme has a penicillin-insensitive transglycosylase N-terminal domain (formation of linear glycan strands) and a penicillin-sensitive transpeptidase C-terminal domain (cross-linking of the peptide subunits).</text>
</comment>
<keyword evidence="11 23" id="KW-0808">Transferase</keyword>
<keyword evidence="9" id="KW-0645">Protease</keyword>
<dbReference type="GO" id="GO:0008360">
    <property type="term" value="P:regulation of cell shape"/>
    <property type="evidence" value="ECO:0007669"/>
    <property type="project" value="UniProtKB-UniRule"/>
</dbReference>
<comment type="similarity">
    <text evidence="5 23">In the N-terminal section; belongs to the glycosyltransferase 51 family.</text>
</comment>
<comment type="caution">
    <text evidence="29">The sequence shown here is derived from an EMBL/GenBank/DDBJ whole genome shotgun (WGS) entry which is preliminary data.</text>
</comment>
<dbReference type="GO" id="GO:0009274">
    <property type="term" value="C:peptidoglycan-based cell wall"/>
    <property type="evidence" value="ECO:0007669"/>
    <property type="project" value="UniProtKB-UniRule"/>
</dbReference>
<accession>A0AA42BM52</accession>
<proteinExistence type="inferred from homology"/>
<dbReference type="Gene3D" id="1.10.3810.10">
    <property type="entry name" value="Biosynthetic peptidoglycan transglycosylase-like"/>
    <property type="match status" value="1"/>
</dbReference>
<evidence type="ECO:0000256" key="14">
    <source>
        <dbReference type="ARBA" id="ARBA00022984"/>
    </source>
</evidence>
<dbReference type="GO" id="GO:0008658">
    <property type="term" value="F:penicillin binding"/>
    <property type="evidence" value="ECO:0007669"/>
    <property type="project" value="UniProtKB-UniRule"/>
</dbReference>
<evidence type="ECO:0000256" key="9">
    <source>
        <dbReference type="ARBA" id="ARBA00022670"/>
    </source>
</evidence>
<evidence type="ECO:0000256" key="12">
    <source>
        <dbReference type="ARBA" id="ARBA00022801"/>
    </source>
</evidence>
<evidence type="ECO:0000259" key="27">
    <source>
        <dbReference type="Pfam" id="PF00912"/>
    </source>
</evidence>
<dbReference type="RefSeq" id="WP_254102168.1">
    <property type="nucleotide sequence ID" value="NZ_JANATA010000025.1"/>
</dbReference>
<evidence type="ECO:0000256" key="5">
    <source>
        <dbReference type="ARBA" id="ARBA00007739"/>
    </source>
</evidence>
<evidence type="ECO:0000256" key="25">
    <source>
        <dbReference type="SAM" id="Phobius"/>
    </source>
</evidence>
<dbReference type="GO" id="GO:0030288">
    <property type="term" value="C:outer membrane-bounded periplasmic space"/>
    <property type="evidence" value="ECO:0007669"/>
    <property type="project" value="TreeGrafter"/>
</dbReference>
<organism evidence="29 30">
    <name type="scientific">Opacimonas viscosa</name>
    <dbReference type="NCBI Taxonomy" id="2961944"/>
    <lineage>
        <taxon>Bacteria</taxon>
        <taxon>Pseudomonadati</taxon>
        <taxon>Pseudomonadota</taxon>
        <taxon>Gammaproteobacteria</taxon>
        <taxon>Alteromonadales</taxon>
        <taxon>Alteromonadaceae</taxon>
        <taxon>Opacimonas</taxon>
    </lineage>
</organism>
<evidence type="ECO:0000259" key="26">
    <source>
        <dbReference type="Pfam" id="PF00905"/>
    </source>
</evidence>
<dbReference type="NCBIfam" id="TIGR02071">
    <property type="entry name" value="PBP_1b"/>
    <property type="match status" value="1"/>
</dbReference>
<dbReference type="Proteomes" id="UP001165413">
    <property type="component" value="Unassembled WGS sequence"/>
</dbReference>
<dbReference type="InterPro" id="IPR023346">
    <property type="entry name" value="Lysozyme-like_dom_sf"/>
</dbReference>
<keyword evidence="18 23" id="KW-0961">Cell wall biogenesis/degradation</keyword>
<sequence>MSKFWSWFKRHFWSFSIVCVTVLLAYLFYLDAQIKPHFSGNKWQVPAQIFARPLTLSLKQEISPKEVVDELKLLGYRKVSTVSSVGEYAVNKDTLTLFRRAFHFPDGFLPASELTLRWRNARITELTRDQTTTNEIRLEPWLVTRMSSGSREDRMLVTKADLPPLLIDALVLVEDRNFYSHWGVNPLAIARALLANISAGKKVQGGSTLTQQLVKNLYLTREQSYTRKIKEALMSLVIDARYSKDEIILAYLNEVFVGQNGRKAVHGFGLGSHFYFDRPLNELNLPEIATLVGMLKGPSFYNPRRKPERAKTRRDLVLRILFESDKIDKATYLAALESPLYVASGASLASGQHPAFMEQVRRELTTVLVDPELRESGIKVFTTLDINAQRRAEKALTQRTVNIANARNLPNLQAAMVVSDYRSGGVRVIVGDKQPDAQGFNRALDIQRSIGSLVKPAIYLGALAQPERYHLASILVDELITLEDEQGKVWQPQNADQRTRGKVSLLSALTHSYNLPAVHLALDIGLPNLVNMLAELGVEEPIPELPAITLGAINLAPFSVNQMYQTLANNGLYRPLHTVSAVVSTRNVLLWQQANYSAQRVSEDVTYLLNYALHKVTKTGTAKALDKHFPTINMAGKTGTTNDYRDSWFAGFDRNLVATIWMGDDSNQQTGLSGSSGALQVFIDWQKQMAPKSLSQRFPANLGIAHFESGTGLRMQPGCTNSISVPAIIDKLPQQAKTCTGQIAPVPAPKAPSKKKKNWWERIWS</sequence>
<comment type="pathway">
    <text evidence="3 23">Cell wall biogenesis; peptidoglycan biosynthesis.</text>
</comment>
<dbReference type="Pfam" id="PF00912">
    <property type="entry name" value="Transgly"/>
    <property type="match status" value="1"/>
</dbReference>
<keyword evidence="15 25" id="KW-0472">Membrane</keyword>
<evidence type="ECO:0000256" key="3">
    <source>
        <dbReference type="ARBA" id="ARBA00004752"/>
    </source>
</evidence>
<keyword evidence="25" id="KW-0812">Transmembrane</keyword>
<feature type="domain" description="Penicillin-binding protein transpeptidase" evidence="26">
    <location>
        <begin position="415"/>
        <end position="654"/>
    </location>
</feature>
<evidence type="ECO:0000256" key="11">
    <source>
        <dbReference type="ARBA" id="ARBA00022679"/>
    </source>
</evidence>
<evidence type="ECO:0000256" key="13">
    <source>
        <dbReference type="ARBA" id="ARBA00022960"/>
    </source>
</evidence>
<dbReference type="AlphaFoldDB" id="A0AA42BM52"/>
<dbReference type="SUPFAM" id="SSF53955">
    <property type="entry name" value="Lysozyme-like"/>
    <property type="match status" value="1"/>
</dbReference>
<evidence type="ECO:0000256" key="22">
    <source>
        <dbReference type="NCBIfam" id="TIGR02071"/>
    </source>
</evidence>
<feature type="domain" description="Glycosyl transferase family 51" evidence="27">
    <location>
        <begin position="149"/>
        <end position="319"/>
    </location>
</feature>
<dbReference type="GO" id="GO:0009252">
    <property type="term" value="P:peptidoglycan biosynthetic process"/>
    <property type="evidence" value="ECO:0007669"/>
    <property type="project" value="UniProtKB-UniRule"/>
</dbReference>
<keyword evidence="10 23" id="KW-0328">Glycosyltransferase</keyword>
<dbReference type="InterPro" id="IPR012338">
    <property type="entry name" value="Beta-lactam/transpept-like"/>
</dbReference>
<dbReference type="SUPFAM" id="SSF56601">
    <property type="entry name" value="beta-lactamase/transpeptidase-like"/>
    <property type="match status" value="1"/>
</dbReference>
<evidence type="ECO:0000256" key="10">
    <source>
        <dbReference type="ARBA" id="ARBA00022676"/>
    </source>
</evidence>
<reference evidence="29" key="1">
    <citation type="submission" date="2022-07" db="EMBL/GenBank/DDBJ databases">
        <title>Characterization of the Novel Bacterium Alteromonas immobilis LMIT006 and Alteromonas gregis LMIT007.</title>
        <authorList>
            <person name="Lin X."/>
        </authorList>
    </citation>
    <scope>NUCLEOTIDE SEQUENCE</scope>
    <source>
        <strain evidence="29">LMIT007</strain>
    </source>
</reference>
<evidence type="ECO:0000313" key="29">
    <source>
        <dbReference type="EMBL" id="MCP3429608.1"/>
    </source>
</evidence>
<protein>
    <recommendedName>
        <fullName evidence="6 22">Penicillin-binding protein 1B</fullName>
        <shortName evidence="23">PBP-1b</shortName>
        <shortName evidence="23">PBP1b</shortName>
    </recommendedName>
    <alternativeName>
        <fullName evidence="19 23">Murein polymerase</fullName>
    </alternativeName>
</protein>
<keyword evidence="13 23" id="KW-0133">Cell shape</keyword>
<feature type="active site" description="Proton donor; for transglycosylase activity" evidence="24">
    <location>
        <position position="174"/>
    </location>
</feature>
<keyword evidence="8" id="KW-0121">Carboxypeptidase</keyword>
<dbReference type="Pfam" id="PF00905">
    <property type="entry name" value="Transpeptidase"/>
    <property type="match status" value="1"/>
</dbReference>
<gene>
    <name evidence="29" type="primary">mrcB</name>
    <name evidence="29" type="ORF">NLF92_11705</name>
</gene>
<evidence type="ECO:0000256" key="24">
    <source>
        <dbReference type="PIRSR" id="PIRSR002799-1"/>
    </source>
</evidence>
<dbReference type="GO" id="GO:0046677">
    <property type="term" value="P:response to antibiotic"/>
    <property type="evidence" value="ECO:0007669"/>
    <property type="project" value="UniProtKB-UniRule"/>
</dbReference>
<dbReference type="GO" id="GO:0071555">
    <property type="term" value="P:cell wall organization"/>
    <property type="evidence" value="ECO:0007669"/>
    <property type="project" value="UniProtKB-UniRule"/>
</dbReference>
<dbReference type="GO" id="GO:0008955">
    <property type="term" value="F:peptidoglycan glycosyltransferase activity"/>
    <property type="evidence" value="ECO:0007669"/>
    <property type="project" value="UniProtKB-UniRule"/>
</dbReference>
<comment type="subcellular location">
    <subcellularLocation>
        <location evidence="2">Cell membrane</location>
    </subcellularLocation>
</comment>
<dbReference type="InterPro" id="IPR028166">
    <property type="entry name" value="UB2H"/>
</dbReference>
<keyword evidence="7" id="KW-1003">Cell membrane</keyword>
<dbReference type="InterPro" id="IPR011813">
    <property type="entry name" value="PBP_1b"/>
</dbReference>
<dbReference type="Gene3D" id="3.40.710.10">
    <property type="entry name" value="DD-peptidase/beta-lactamase superfamily"/>
    <property type="match status" value="1"/>
</dbReference>
<evidence type="ECO:0000256" key="7">
    <source>
        <dbReference type="ARBA" id="ARBA00022475"/>
    </source>
</evidence>
<keyword evidence="14 23" id="KW-0573">Peptidoglycan synthesis</keyword>
<evidence type="ECO:0000256" key="15">
    <source>
        <dbReference type="ARBA" id="ARBA00023136"/>
    </source>
</evidence>
<dbReference type="GO" id="GO:0009002">
    <property type="term" value="F:serine-type D-Ala-D-Ala carboxypeptidase activity"/>
    <property type="evidence" value="ECO:0007669"/>
    <property type="project" value="UniProtKB-EC"/>
</dbReference>
<dbReference type="PIRSF" id="PIRSF002799">
    <property type="entry name" value="PBP_1b"/>
    <property type="match status" value="1"/>
</dbReference>
<dbReference type="PANTHER" id="PTHR32282">
    <property type="entry name" value="BINDING PROTEIN TRANSPEPTIDASE, PUTATIVE-RELATED"/>
    <property type="match status" value="1"/>
</dbReference>
<keyword evidence="17" id="KW-0511">Multifunctional enzyme</keyword>
<evidence type="ECO:0000256" key="6">
    <source>
        <dbReference type="ARBA" id="ARBA00018637"/>
    </source>
</evidence>
<dbReference type="Gene3D" id="3.30.2060.10">
    <property type="entry name" value="Penicillin-binding protein 1b domain"/>
    <property type="match status" value="1"/>
</dbReference>
<comment type="similarity">
    <text evidence="4 23">In the C-terminal section; belongs to the transpeptidase family.</text>
</comment>
<dbReference type="Pfam" id="PF14814">
    <property type="entry name" value="UB2H"/>
    <property type="match status" value="1"/>
</dbReference>
<feature type="active site" description="Acyl-ester intermediate; for transpeptidase activity" evidence="24">
    <location>
        <position position="452"/>
    </location>
</feature>
<evidence type="ECO:0000313" key="30">
    <source>
        <dbReference type="Proteomes" id="UP001165413"/>
    </source>
</evidence>
<name>A0AA42BM52_9ALTE</name>
<keyword evidence="25" id="KW-1133">Transmembrane helix</keyword>
<dbReference type="GO" id="GO:0005886">
    <property type="term" value="C:plasma membrane"/>
    <property type="evidence" value="ECO:0007669"/>
    <property type="project" value="UniProtKB-SubCell"/>
</dbReference>
<evidence type="ECO:0000256" key="21">
    <source>
        <dbReference type="ARBA" id="ARBA00049902"/>
    </source>
</evidence>
<evidence type="ECO:0000256" key="1">
    <source>
        <dbReference type="ARBA" id="ARBA00002624"/>
    </source>
</evidence>
<dbReference type="InterPro" id="IPR036950">
    <property type="entry name" value="PBP_transglycosylase"/>
</dbReference>
<keyword evidence="12" id="KW-0378">Hydrolase</keyword>
<dbReference type="GO" id="GO:0006508">
    <property type="term" value="P:proteolysis"/>
    <property type="evidence" value="ECO:0007669"/>
    <property type="project" value="UniProtKB-KW"/>
</dbReference>
<keyword evidence="16" id="KW-0046">Antibiotic resistance</keyword>
<evidence type="ECO:0000259" key="28">
    <source>
        <dbReference type="Pfam" id="PF14814"/>
    </source>
</evidence>
<evidence type="ECO:0000256" key="16">
    <source>
        <dbReference type="ARBA" id="ARBA00023251"/>
    </source>
</evidence>
<evidence type="ECO:0000256" key="20">
    <source>
        <dbReference type="ARBA" id="ARBA00034000"/>
    </source>
</evidence>
<comment type="catalytic activity">
    <reaction evidence="20">
        <text>Preferential cleavage: (Ac)2-L-Lys-D-Ala-|-D-Ala. Also transpeptidation of peptidyl-alanyl moieties that are N-acyl substituents of D-alanine.</text>
        <dbReference type="EC" id="3.4.16.4"/>
    </reaction>
</comment>
<evidence type="ECO:0000256" key="17">
    <source>
        <dbReference type="ARBA" id="ARBA00023268"/>
    </source>
</evidence>
<dbReference type="EMBL" id="JANATA010000025">
    <property type="protein sequence ID" value="MCP3429608.1"/>
    <property type="molecule type" value="Genomic_DNA"/>
</dbReference>
<feature type="transmembrane region" description="Helical" evidence="25">
    <location>
        <begin position="12"/>
        <end position="29"/>
    </location>
</feature>
<dbReference type="InterPro" id="IPR001264">
    <property type="entry name" value="Glyco_trans_51"/>
</dbReference>
<evidence type="ECO:0000256" key="8">
    <source>
        <dbReference type="ARBA" id="ARBA00022645"/>
    </source>
</evidence>
<evidence type="ECO:0000256" key="4">
    <source>
        <dbReference type="ARBA" id="ARBA00007090"/>
    </source>
</evidence>
<evidence type="ECO:0000256" key="18">
    <source>
        <dbReference type="ARBA" id="ARBA00023316"/>
    </source>
</evidence>
<dbReference type="PANTHER" id="PTHR32282:SF11">
    <property type="entry name" value="PENICILLIN-BINDING PROTEIN 1B"/>
    <property type="match status" value="1"/>
</dbReference>
<dbReference type="InterPro" id="IPR050396">
    <property type="entry name" value="Glycosyltr_51/Transpeptidase"/>
</dbReference>
<feature type="domain" description="Bifunctional transglycosylase second" evidence="28">
    <location>
        <begin position="59"/>
        <end position="134"/>
    </location>
</feature>
<dbReference type="InterPro" id="IPR001460">
    <property type="entry name" value="PCN-bd_Tpept"/>
</dbReference>
<evidence type="ECO:0000256" key="2">
    <source>
        <dbReference type="ARBA" id="ARBA00004236"/>
    </source>
</evidence>
<keyword evidence="30" id="KW-1185">Reference proteome</keyword>
<evidence type="ECO:0000256" key="19">
    <source>
        <dbReference type="ARBA" id="ARBA00032454"/>
    </source>
</evidence>
<comment type="catalytic activity">
    <reaction evidence="21">
        <text>[GlcNAc-(1-&gt;4)-Mur2Ac(oyl-L-Ala-gamma-D-Glu-L-Lys-D-Ala-D-Ala)](n)-di-trans,octa-cis-undecaprenyl diphosphate + beta-D-GlcNAc-(1-&gt;4)-Mur2Ac(oyl-L-Ala-gamma-D-Glu-L-Lys-D-Ala-D-Ala)-di-trans,octa-cis-undecaprenyl diphosphate = [GlcNAc-(1-&gt;4)-Mur2Ac(oyl-L-Ala-gamma-D-Glu-L-Lys-D-Ala-D-Ala)](n+1)-di-trans,octa-cis-undecaprenyl diphosphate + di-trans,octa-cis-undecaprenyl diphosphate + H(+)</text>
        <dbReference type="Rhea" id="RHEA:23708"/>
        <dbReference type="Rhea" id="RHEA-COMP:9602"/>
        <dbReference type="Rhea" id="RHEA-COMP:9603"/>
        <dbReference type="ChEBI" id="CHEBI:15378"/>
        <dbReference type="ChEBI" id="CHEBI:58405"/>
        <dbReference type="ChEBI" id="CHEBI:60033"/>
        <dbReference type="ChEBI" id="CHEBI:78435"/>
        <dbReference type="EC" id="2.4.99.28"/>
    </reaction>
</comment>
<evidence type="ECO:0000256" key="23">
    <source>
        <dbReference type="PIRNR" id="PIRNR002799"/>
    </source>
</evidence>